<feature type="transmembrane region" description="Helical" evidence="1">
    <location>
        <begin position="72"/>
        <end position="94"/>
    </location>
</feature>
<sequence length="100" mass="10490">MNAPAPGLGAFAFLLACLLGALVCGIFAAARFRVAGRPEPLATVAALSLNALLLTQWPQIAPAFKDRWSLTAFVLVLALSSATSLLAFVLPIAAKIDRRK</sequence>
<keyword evidence="1" id="KW-0812">Transmembrane</keyword>
<keyword evidence="1" id="KW-0472">Membrane</keyword>
<keyword evidence="3" id="KW-1185">Reference proteome</keyword>
<dbReference type="EMBL" id="JBHUMK010000061">
    <property type="protein sequence ID" value="MFD2610410.1"/>
    <property type="molecule type" value="Genomic_DNA"/>
</dbReference>
<protein>
    <submittedName>
        <fullName evidence="2">Uncharacterized protein</fullName>
    </submittedName>
</protein>
<reference evidence="3" key="1">
    <citation type="journal article" date="2019" name="Int. J. Syst. Evol. Microbiol.">
        <title>The Global Catalogue of Microorganisms (GCM) 10K type strain sequencing project: providing services to taxonomists for standard genome sequencing and annotation.</title>
        <authorList>
            <consortium name="The Broad Institute Genomics Platform"/>
            <consortium name="The Broad Institute Genome Sequencing Center for Infectious Disease"/>
            <person name="Wu L."/>
            <person name="Ma J."/>
        </authorList>
    </citation>
    <scope>NUCLEOTIDE SEQUENCE [LARGE SCALE GENOMIC DNA]</scope>
    <source>
        <strain evidence="3">KCTC 33842</strain>
    </source>
</reference>
<organism evidence="2 3">
    <name type="scientific">Deinococcus taklimakanensis</name>
    <dbReference type="NCBI Taxonomy" id="536443"/>
    <lineage>
        <taxon>Bacteria</taxon>
        <taxon>Thermotogati</taxon>
        <taxon>Deinococcota</taxon>
        <taxon>Deinococci</taxon>
        <taxon>Deinococcales</taxon>
        <taxon>Deinococcaceae</taxon>
        <taxon>Deinococcus</taxon>
    </lineage>
</organism>
<proteinExistence type="predicted"/>
<evidence type="ECO:0000256" key="1">
    <source>
        <dbReference type="SAM" id="Phobius"/>
    </source>
</evidence>
<accession>A0ABW5P5D2</accession>
<gene>
    <name evidence="2" type="ORF">ACFSR9_13325</name>
</gene>
<name>A0ABW5P5D2_9DEIO</name>
<dbReference type="RefSeq" id="WP_386846570.1">
    <property type="nucleotide sequence ID" value="NZ_JBHUMK010000061.1"/>
</dbReference>
<dbReference type="Proteomes" id="UP001597475">
    <property type="component" value="Unassembled WGS sequence"/>
</dbReference>
<evidence type="ECO:0000313" key="2">
    <source>
        <dbReference type="EMBL" id="MFD2610410.1"/>
    </source>
</evidence>
<feature type="transmembrane region" description="Helical" evidence="1">
    <location>
        <begin position="6"/>
        <end position="29"/>
    </location>
</feature>
<keyword evidence="1" id="KW-1133">Transmembrane helix</keyword>
<feature type="transmembrane region" description="Helical" evidence="1">
    <location>
        <begin position="41"/>
        <end position="60"/>
    </location>
</feature>
<evidence type="ECO:0000313" key="3">
    <source>
        <dbReference type="Proteomes" id="UP001597475"/>
    </source>
</evidence>
<comment type="caution">
    <text evidence="2">The sequence shown here is derived from an EMBL/GenBank/DDBJ whole genome shotgun (WGS) entry which is preliminary data.</text>
</comment>